<comment type="caution">
    <text evidence="1">The sequence shown here is derived from an EMBL/GenBank/DDBJ whole genome shotgun (WGS) entry which is preliminary data.</text>
</comment>
<dbReference type="EMBL" id="AODE01000010">
    <property type="protein sequence ID" value="EUJ31620.1"/>
    <property type="molecule type" value="Genomic_DNA"/>
</dbReference>
<accession>W7C311</accession>
<evidence type="ECO:0000313" key="1">
    <source>
        <dbReference type="EMBL" id="EUJ31620.1"/>
    </source>
</evidence>
<proteinExistence type="predicted"/>
<dbReference type="STRING" id="1265820.PCORN_04812"/>
<reference evidence="1 2" key="1">
    <citation type="journal article" date="2014" name="Int. J. Syst. Evol. Microbiol.">
        <title>Listeria floridensis sp. nov., Listeria aquatica sp. nov., Listeria cornellensis sp. nov., Listeria riparia sp. nov. and Listeria grandensis sp. nov., from agricultural and natural environments.</title>
        <authorList>
            <person name="den Bakker H.C."/>
            <person name="Warchocki S."/>
            <person name="Wright E.M."/>
            <person name="Allred A.F."/>
            <person name="Ahlstrom C."/>
            <person name="Manuel C.S."/>
            <person name="Stasiewicz M.J."/>
            <person name="Burrell A."/>
            <person name="Roof S."/>
            <person name="Strawn L."/>
            <person name="Fortes E.D."/>
            <person name="Nightingale K.K."/>
            <person name="Kephart D."/>
            <person name="Wiedmann M."/>
        </authorList>
    </citation>
    <scope>NUCLEOTIDE SEQUENCE [LARGE SCALE GENOMIC DNA]</scope>
    <source>
        <strain evidence="2">FSL F6-969</strain>
    </source>
</reference>
<dbReference type="Pfam" id="PF19654">
    <property type="entry name" value="DUF6157"/>
    <property type="match status" value="1"/>
</dbReference>
<protein>
    <submittedName>
        <fullName evidence="1">Uncharacterized protein</fullName>
    </submittedName>
</protein>
<gene>
    <name evidence="1" type="ORF">PCORN_04812</name>
</gene>
<sequence>MKDGCGEVNLNYYNTFILVAEDSRAEHGEIPNTKRLKKTVGEIQFELLNGHDYKYTQEDLLFETHMLHKNIPETAREEEKTTFLGKSQACMRTSPLGKRYGWGLYFNRDGYVKLVAMDSLEYRQFANQKDLTITRAMKSKR</sequence>
<dbReference type="InterPro" id="IPR046155">
    <property type="entry name" value="DUF6157"/>
</dbReference>
<name>W7C311_9LIST</name>
<dbReference type="OrthoDB" id="2361182at2"/>
<dbReference type="PATRIC" id="fig|1265820.5.peg.949"/>
<dbReference type="AlphaFoldDB" id="W7C311"/>
<dbReference type="Proteomes" id="UP000019254">
    <property type="component" value="Unassembled WGS sequence"/>
</dbReference>
<evidence type="ECO:0000313" key="2">
    <source>
        <dbReference type="Proteomes" id="UP000019254"/>
    </source>
</evidence>
<organism evidence="1 2">
    <name type="scientific">Listeria cornellensis FSL F6-0969</name>
    <dbReference type="NCBI Taxonomy" id="1265820"/>
    <lineage>
        <taxon>Bacteria</taxon>
        <taxon>Bacillati</taxon>
        <taxon>Bacillota</taxon>
        <taxon>Bacilli</taxon>
        <taxon>Bacillales</taxon>
        <taxon>Listeriaceae</taxon>
        <taxon>Listeria</taxon>
    </lineage>
</organism>
<keyword evidence="2" id="KW-1185">Reference proteome</keyword>